<reference evidence="2" key="1">
    <citation type="submission" date="2022-10" db="EMBL/GenBank/DDBJ databases">
        <title>Adaptive evolution leads to modifications in subtelomeric GC content in a zoonotic Cryptosporidium species.</title>
        <authorList>
            <person name="Li J."/>
            <person name="Feng Y."/>
            <person name="Xiao L."/>
        </authorList>
    </citation>
    <scope>NUCLEOTIDE SEQUENCE</scope>
    <source>
        <strain evidence="2">33844</strain>
    </source>
</reference>
<name>A0A9D5HX61_9CRYT</name>
<sequence length="77" mass="8000">MGHEQPEGSPYIAASLEDQSLCPDRAGGHPPLVAGGSGRVQGVEHSPGCHLHPQARAKSLLQTGWSAEPFGGLKYQG</sequence>
<accession>A0A9D5HX61</accession>
<evidence type="ECO:0000313" key="2">
    <source>
        <dbReference type="EMBL" id="KAJ1608610.1"/>
    </source>
</evidence>
<organism evidence="2">
    <name type="scientific">Cryptosporidium canis</name>
    <dbReference type="NCBI Taxonomy" id="195482"/>
    <lineage>
        <taxon>Eukaryota</taxon>
        <taxon>Sar</taxon>
        <taxon>Alveolata</taxon>
        <taxon>Apicomplexa</taxon>
        <taxon>Conoidasida</taxon>
        <taxon>Coccidia</taxon>
        <taxon>Eucoccidiorida</taxon>
        <taxon>Eimeriorina</taxon>
        <taxon>Cryptosporidiidae</taxon>
        <taxon>Cryptosporidium</taxon>
    </lineage>
</organism>
<gene>
    <name evidence="2" type="ORF">OJ253_1865</name>
</gene>
<dbReference type="AlphaFoldDB" id="A0A9D5HX61"/>
<evidence type="ECO:0000256" key="1">
    <source>
        <dbReference type="SAM" id="MobiDB-lite"/>
    </source>
</evidence>
<dbReference type="Proteomes" id="UP001067231">
    <property type="component" value="Unassembled WGS sequence"/>
</dbReference>
<protein>
    <submittedName>
        <fullName evidence="2">Uncharacterized protein</fullName>
    </submittedName>
</protein>
<proteinExistence type="predicted"/>
<dbReference type="EMBL" id="JAPCXC010000042">
    <property type="protein sequence ID" value="KAJ1608610.1"/>
    <property type="molecule type" value="Genomic_DNA"/>
</dbReference>
<comment type="caution">
    <text evidence="2">The sequence shown here is derived from an EMBL/GenBank/DDBJ whole genome shotgun (WGS) entry which is preliminary data.</text>
</comment>
<feature type="region of interest" description="Disordered" evidence="1">
    <location>
        <begin position="23"/>
        <end position="45"/>
    </location>
</feature>